<sequence length="188" mass="21555">MSVKANCEVSMQSTFSYCFFFLVGKECVCEITLYIAMGSKQLFVFGGKLKDSENMKTKRSESPRSSSSNKRMKEEAERAMCFFFVCMCICIICKKDEKGNRNELTSLEEWNMIGKKVQKREEERGRGKLDYVKVSLNIDLLAHDANEWLSRQGHLHDMNGHIIPNAYEKGFTPLLVKTLEIGKPLCKP</sequence>
<evidence type="ECO:0000313" key="2">
    <source>
        <dbReference type="Proteomes" id="UP000023152"/>
    </source>
</evidence>
<accession>X6P7B9</accession>
<dbReference type="EMBL" id="ASPP01003003">
    <property type="protein sequence ID" value="ETO33954.1"/>
    <property type="molecule type" value="Genomic_DNA"/>
</dbReference>
<organism evidence="1 2">
    <name type="scientific">Reticulomyxa filosa</name>
    <dbReference type="NCBI Taxonomy" id="46433"/>
    <lineage>
        <taxon>Eukaryota</taxon>
        <taxon>Sar</taxon>
        <taxon>Rhizaria</taxon>
        <taxon>Retaria</taxon>
        <taxon>Foraminifera</taxon>
        <taxon>Monothalamids</taxon>
        <taxon>Reticulomyxidae</taxon>
        <taxon>Reticulomyxa</taxon>
    </lineage>
</organism>
<comment type="caution">
    <text evidence="1">The sequence shown here is derived from an EMBL/GenBank/DDBJ whole genome shotgun (WGS) entry which is preliminary data.</text>
</comment>
<dbReference type="AlphaFoldDB" id="X6P7B9"/>
<keyword evidence="2" id="KW-1185">Reference proteome</keyword>
<evidence type="ECO:0000313" key="1">
    <source>
        <dbReference type="EMBL" id="ETO33954.1"/>
    </source>
</evidence>
<proteinExistence type="predicted"/>
<reference evidence="1 2" key="1">
    <citation type="journal article" date="2013" name="Curr. Biol.">
        <title>The Genome of the Foraminiferan Reticulomyxa filosa.</title>
        <authorList>
            <person name="Glockner G."/>
            <person name="Hulsmann N."/>
            <person name="Schleicher M."/>
            <person name="Noegel A.A."/>
            <person name="Eichinger L."/>
            <person name="Gallinger C."/>
            <person name="Pawlowski J."/>
            <person name="Sierra R."/>
            <person name="Euteneuer U."/>
            <person name="Pillet L."/>
            <person name="Moustafa A."/>
            <person name="Platzer M."/>
            <person name="Groth M."/>
            <person name="Szafranski K."/>
            <person name="Schliwa M."/>
        </authorList>
    </citation>
    <scope>NUCLEOTIDE SEQUENCE [LARGE SCALE GENOMIC DNA]</scope>
</reference>
<gene>
    <name evidence="1" type="ORF">RFI_03142</name>
</gene>
<dbReference type="Proteomes" id="UP000023152">
    <property type="component" value="Unassembled WGS sequence"/>
</dbReference>
<protein>
    <submittedName>
        <fullName evidence="1">Uncharacterized protein</fullName>
    </submittedName>
</protein>
<name>X6P7B9_RETFI</name>
<feature type="non-terminal residue" evidence="1">
    <location>
        <position position="188"/>
    </location>
</feature>